<feature type="compositionally biased region" description="Gly residues" evidence="1">
    <location>
        <begin position="5906"/>
        <end position="5917"/>
    </location>
</feature>
<feature type="compositionally biased region" description="Gly residues" evidence="1">
    <location>
        <begin position="475"/>
        <end position="509"/>
    </location>
</feature>
<comment type="caution">
    <text evidence="4">The sequence shown here is derived from an EMBL/GenBank/DDBJ whole genome shotgun (WGS) entry which is preliminary data.</text>
</comment>
<keyword evidence="5" id="KW-1185">Reference proteome</keyword>
<feature type="compositionally biased region" description="Pro residues" evidence="1">
    <location>
        <begin position="340"/>
        <end position="350"/>
    </location>
</feature>
<evidence type="ECO:0000313" key="5">
    <source>
        <dbReference type="Proteomes" id="UP001501231"/>
    </source>
</evidence>
<sequence>MGMEFPSELRWLKYIVGSEWPEGDEDAMRRLARMWRDAAARLRGLHEELNAAAGRVGSTGEGPAFDAFRQYWEQYSTVDPRVIPSLAETCDHLAKVLEDGALDIEAAKYMFYAMLIITAIEVIALIAAAWATFGASMAGIPLVEMTAQLAARTIAQKLLTAILRHAASGALEEAALTALIQGIQVLEGNRKGLDGGEILTAARDGAIGGAISGGLKAGSARVPGLGDAAGDGLAATVGKHAVRDGAGEAIAGVASTAASAGLSGQGVTFEELLMGASSGAVGGGADGAKEGFKLRTPNMSDLGDVRVAGPPPAAPAGAEAGGPGDPGGGDSGRGTAHAGGPPPGAQPIPYGPADVAPGTGGGSDTLAPVSSEPDHALARGGGDLDGGGTGEGNRIAAVLGPGSSDGGGPGAAPPQGGAAGEPNKIAAVLDGGGRGGGSELAATGPAEGGGAGAGGAAPGGAQAGGAPAAGTAGPVPGGAPMGGVAPGGAPVAGGPGVGAPSTGGRGGGRPTPASTNSETGSTGPSSKTDAPSASRDPSGGHDAGTPPRTEESVSQPAASPETGHAQASPLGSDTHGDGVHASDGMPDSGTGRTSSSADQRAGTGDTAPGAADEAGRVASGPADQGGPRPGDRRETEGQEQNGQDAPLTSGVAPAQPLPMTGQAAGPADGRRASVPRTPQAAPGRAADGSRPEQQPRAVARGGAGTPEPALARGGAGEQGAPAPQDPSAAGSPGGADRPETGTPEAWFEQWDAQVEARRAALQDAIASGRKEVRKLGGGENSRVTLFEGGNGVRYVEKTVTNDENRPKLDGDEYGSITAQAIGALAPIVIRKDPHTIYMEYVDGDGGRGLDKSFEAMVDEGYGQTTDGWLLNILDVLTGNPDRNMDNLKVVRPGTSHKGVELGPGINQKKLGRIWGLDFGELFVSGLERMANPRDNPLIRGLVEGIKRDANNKPVDYIWKEKSSLSRRDAESIERRLAGVQQQIFDLPFASREYAKMKARMTAIKENAAGVDSIFVQKAQRLSLRDAPDTLSWRLREYWLVANQVGTEIGAGRLYPEAPLHLRTHAREAPANAGSFTVIADGEPGVVRMGSRRIDDPQDLAALLKHDRNRAPDQDVVLLVPGLGDGPFIEAVAAELGVRVSAPSGDFTIKADGAIDPPGLRTVGVNTHRGTVPAQQNTPQAPPGQQMPPGGPAAGQMRFVQGWQQGQPPPPRPQGPAVDQYGRPMPGGQQFSPLRFQGAPSAPGQHGHQSMPGRPPAQQGMPQRPPRLDETVLGRAYQHLPPEVQRALNDCMAGRGAGRQSGYFELLQTSNPGLWRAFYQDLGGKPSFQLFAERFAQFRQNPHRIPRVAPTPPQVPGQPGGVPPRPPGPARPHTPGQATPSHAQPPHPGPGEGGAGGPLARFGDSPAGDGDLGSVNVGAVVGDPPPEGLPERLHDVWSRSRGTAAGRAYFGQGHEAHHDMAQRVAPDPDRFVLDVHGDRDGLWIRDPEASEGKRRLSIEDAAALIENDPGWEQRPRQVMLLSCETGAGDVARDLSRRLDVAVTAPKDLAWSDVDGNVYSTSGRWTDGRLHPNHPPDSEWTTSQPDGTETPAGSGGYAPGHPRPKTQFTPEDQAGTAVPRPQTDEQPGTDPAGSYGGAQKQDGGSETDQQPSRIEALLAGLVEPPDADVVAPAVGLTPQPSDSAGTDALVSQWALASFASGVLPDRLLFGGAERQYELRGLKIGFESEQALLSAGNGVIPGVRRLRRLWGKMEPGSQEWNLLDQVLTDPNPKQRLQEISRAARLWKDLREITGDDSPTVETVDQHLRHLDRETDHLLPEPERVHWGMHALDFAQLVGLPDDVRLGDWDPRSLVGTSRTTGRHVRGTPYPEPVDGDGVPYGFRLHLDVPAGAQGVRVDGRVVLSRTTRYQITDVVLAGRDANGRPVYDVSATVFPSDISTLPAHLREVWRWSSPVASGRSLREPGDPSSKADESYKRDPNLYALYGHGFPDRMVVGAQDLSPEDVASIIRQDPRWGHRTVFLYSCSTGKGDFAAQVAELVQVPVIAPTDIAWLQRDSPTYATPKRSDEYGLERPLLPPTGDWMAHIPGGRRISVGYEGYAPVGVGRFHERGEWEPPRHDNRAPIRIELDPGARVADLEDLAPNTLYRVVEVRNDREVLRSHAYTGERDADGRAWVTHVELGIESADPARAVADPNDNPDLADPRLYRRIDLGLSEPLFFGPDVPREMPLSAHDAQRVVSYVGEGLALYGPDEEDMQNAAVEVRPDQTLYTVHAHGDDLGVLVNGRPLRPADLAVLVKAAPGWDGRYLRLLVRDSESGVSEQYAAEVARHLGVRVIAPKGRVEVDANRDAQCAAGWRLVAPPRELPTAPARTEVGVHPLDGAGKPRFGPEAGGEASRTDGSAAEPEVGQRTPSPQVRPAPGPVPPGVGDGRPAAPGQVSSDRARPPHPGPGPAGPEAPLARYEDSPAGDGDLGAVDVGAVAGDPPPEGLPERLHDVWSRSRRTAAGRAYYGPGHEAFHDMAQRVPPDPNRFTIDIHGDRDGLWIRDPEKLDEKHRLSVDDARALIENDPDWKQAPRQVMLLSCETGAGDFVQRLSDRLGVPVKAPTQLAWSDRDGQVYSTTGTEENGRLRPDDPPNGAWVTAYPGGTPETTEHGAFVPRPPDIELPPEHRADPDIPHQQADWAPPRLADPQPLRITLEPDERIADHPGLKPNRIYYVYRAGVTGANVLQTIAYTDGVDGEDHGRVTHVTTPPPALSEPTAYGQDQVAGATPLPGGNPDFRTPAPGVVHRIDLGVGEPWLFEGDPEDGGRSASAVGFDPPALPDHRVDGFDVGEGPYSLRPDLPGSSRIRVYDHQGELHGVFWTNEHGEVTHVRTWYGNKANGFNPDLGAEMAEILRHRDRKPPCKNAYYMVEPRERFTGLSSSDLDPPARLRTGDMRLDGPDGQRDLRGVFLYQTGSGGETVAATGQPHFGAGKSQRNRNTQALVGWVGEVEYPDQRVDYPLFNGGHIFAHEGRGPGELINYFPQDEGENQGGGRRRAIYDLTWRAMERHLASRRAHGVRVERFEVFLEPNAPKLTPQVVHARWTQIDEGHDPPEVASHYRSFHNLTEQLRILHGITTSDPQTTPEINLEAQPMARPVGRGENGNLPPGMPEYGAAFEDVLRSFPPDVQQALAVVASGREEASAAETHVRQYLSRLEDGYEASLRLAYLNGGTWSTPDEMRRSLGADPELVQQAERAAQLWHFLSRELGEPTAEALAARIERFDSSADDSSAEPGAEQAEPGASSGRIAALMEGAAPPAHAEGAGLSADSGRADGTFWLHAFSGSLTDPGDGGPEGPEGDAASAGASAPREAGNAAAGAGDSGPGDTNGRGTHEGAEDGRPHDVRDGNGRGSTAHGADDDVASPAGEIDPSEEAWRHSAETAAGRVFSAWGLPSEPYVAQRMQHDPQRFVLDGVGDGDELLVGGRWLNATEVAELILRDPNWAGRDLLLLVNDSGRGRLALEIARQLGARVIAPTGAVELDPSGRPIPAGWIAVDQYGRVDPEPFLPAHLHDVYYQISLRTQAGRVIFMPDETWMDGTRVLDCARAVPPDPDRFYLEVHGFPTRAEVGGRVLSAADVAAVIRHDPEWRARPVFLVSCSTGADPEGGIRPFAAELAELLGVPVTAPDRIVWVTLFGQVFAASMRKRCFRRPVPQWPPDGAWTTFHPNGDRSSGSHDAFAPGHSFPEQPLPLSAGDNGALARSAGDAGDGTAPRNDNSANVSRGNSPQDAGSSQGSGDGRIERAPLGDHAAGREGFASGGQGLRSALPEPHAADPGLPHQQTDWNPPVVDDRIERIDLEPGRRIVDRTDLKAGRVYFGYRQDESGASVLRTIAYTQDTDPARKNDQDAGVSDPGETGVGQDGVRHSGASDGPRGWVTHVITLPSEPDAERPPYPDVVYRIQTVVGAPHLYKGISLYDHGIPPAVHFNPPHLQECAEQYDVFNAEVPYTARTDLPANRKIMVFSKEGTRKKGLPHCIVWTKENGDVTHVYTWHDGRHPNPDLGNEPVRGVKGRTPRPEVQYRIVDRTEFYQRNLNRDPAYEWEFTYKTGINGTVTAAHGLTPAHGPTVGKVKNQEPLSGPYALPVGEAKNQEPLSGYGQQIFPSGPKQAINHFAEEWGLNHGDDGLSDEQSNPTWRAMERHLDELYRRADIKVFNIDFFAEHSDTQVSPPVVHVRWTQIESQNGSLRWSVHFRSFYNLDEDQRFQRGLYVPGMEPGEQPGQASSPDRDSDGDGPGVRRQLEELLARLVAAPAGPGGEAAQGDGRTSAGLAPRMQVLLEKLAVDPELEHFLLGQPVRDFLEDLQFEQSLLRRLTELRAQVLKDKAELEFDDLRILSELDDLSPVQRFVLDSVKADPALDREQRYERYQELLANGRLADQVEAVTNGLWGFEPVFGELRKLLRQPLEEPVSVVLDLGGRRPADGGALGDGDPRRRLGTTRTVTGIVSAVRDEGPSAEGDRLVATEGVWSGGRLFMDGPQIKITGVAEVDADAAGGSGYEYASTQVPTAGHELLRCWPDLLLRLEPGHLDLALGPVERIADRTDLEKNRVYQVYEQGRQAPDNPNVMRAVACTDAAGRVTHIVFPMDESGTGFAFNFADNADLTRPVPGIIYAFKEHRYKGEALAGNGPLSPADFAPGGAVARAASSGTPTEPTEDRDSADGSAPIVPPVAAQDPQAVPDSGPVDGARSVDSASGDVFVSDGQSLRFVLPESHAADPGFPHQLTDWNPPEDVDDRPVRIDLGPDERIVDRKDLEPGRVYLGYRLDDSGASVLRTIAYTQGTDPRRKDDQGAGVSGADVSEPGRGGPRPGGEGAGRRGWVTHVISVPSEADAERPQPHIVYRIETGIGAPHLYKADYSDVRIPRAVDFDPPLGLKPLKRKYDVFSANVPYTARTDLPANSRIAVFNNEKGVSIRKGDLHCIVWTNENGDVTHVYTWQKRRIFNVSLNPDLGPGGPAGDRTPRPEVHYLVDDQQKFSMRAAQGSLQLAINYDKRFAYKTGIGGMTKAATGHFVSPERLIEGDENPWRFSPSGRIFPFGPEEAINRFTEERGLNQADDGLGDEGSSPTWRAMERHLADLARDGIEIVRLDFFAEDSDTQLSPPVVHVRWAQNDPRDKSQELTAHFRSFRNLDYEQRVKLGLYESGQERGEQQDQASSTSPGRDRDSDGDGPGVRQRVEDLLGRLVAAPAEPGGEAAQGDGRTSAGLTPRMQVLLEELGADPQLEQLLLYDERVRDQLMDWRSEQSLLRRLTELRAQVLKDAGELEFDDLLKLSERDGLSPVQRFVLGSVKADPALSREERYKRYQELLANSRFADQVEAVTNGLWGFDSLLDDLRKVLRQPLEEPVSVVLDLARPVWPADGAPPGDRDPRLLLGTTQSVGGIVPAARYEGRSAGGDRTRSGFWLRLEASAGVWSGGKLFTSDPEGEVTGVAEVTADATGESGYELASTQIPTPGHELFRHWPELLLRLGLLYRELTLGPAERIAVRTDLRENQIYQVYQRRGLHVVRAVACTDEVGRVTHIVFPMDESGTGFAFNFADNADLTRPVPGIIYAFKDYRYKGEALADLGPLSPADFAPGGAVARGASSGTPTDPPEDPRPGDRDSTESPTPFEGGGQRGASGANDAEPPMPGKEYRAQFCKRCSKRLSERAFPCEFGSACPYESKSNDGVSRDGRDSDGTGDDGPYGVVPEGTQGADGGASTWYGWYAEPSSGAGSGASGDFGGTPGSGAPESGPRPVAREQCDGGQDGVRPGQGEGHPGEAVTGAEPADGEARPDGAAPRDGANPSGAAEPGEGQSDGQGGTVLASAGSGGSGDEQPGTTEAPDGGVMPFHPLPSGLPAPAGRSGGGRPPAGRRGNAPPEWLDGGARPGLSADTFDGRVQGAGTGGDGAEPGGTFREVPEALHEVARRYAAQPMPESFFSAGTPDTAHHIDRLARSRRAAMRLADLNGGRMPASRRELLRIQQRTDLPRDRRGLVDGMLSAPARSLRGLLDQLWRDHLEWERLRGYLGEEPSAEAFRRHVAALDRALDRPLPEAARGMLEFSDVSSLVAGDGSRLGTRDAVAHLTGTVQTAGAPLVAVPLPGPHGSDEPAAVGRVPGSRLTLALPKGARGLWVDEGGRPKLILAGGTQYQITRVVPAGDARVRLRDGRYCIDAVVVPPGLPS</sequence>
<feature type="compositionally biased region" description="Pro residues" evidence="1">
    <location>
        <begin position="1348"/>
        <end position="1371"/>
    </location>
</feature>
<feature type="compositionally biased region" description="Low complexity" evidence="1">
    <location>
        <begin position="5876"/>
        <end position="5885"/>
    </location>
</feature>
<feature type="compositionally biased region" description="Polar residues" evidence="1">
    <location>
        <begin position="514"/>
        <end position="531"/>
    </location>
</feature>
<reference evidence="4 5" key="1">
    <citation type="journal article" date="2019" name="Int. J. Syst. Evol. Microbiol.">
        <title>The Global Catalogue of Microorganisms (GCM) 10K type strain sequencing project: providing services to taxonomists for standard genome sequencing and annotation.</title>
        <authorList>
            <consortium name="The Broad Institute Genomics Platform"/>
            <consortium name="The Broad Institute Genome Sequencing Center for Infectious Disease"/>
            <person name="Wu L."/>
            <person name="Ma J."/>
        </authorList>
    </citation>
    <scope>NUCLEOTIDE SEQUENCE [LARGE SCALE GENOMIC DNA]</scope>
    <source>
        <strain evidence="4 5">JCM 3325</strain>
    </source>
</reference>
<evidence type="ECO:0000259" key="3">
    <source>
        <dbReference type="Pfam" id="PF25547"/>
    </source>
</evidence>
<feature type="compositionally biased region" description="Low complexity" evidence="1">
    <location>
        <begin position="3335"/>
        <end position="3355"/>
    </location>
</feature>
<feature type="compositionally biased region" description="Low complexity" evidence="1">
    <location>
        <begin position="601"/>
        <end position="612"/>
    </location>
</feature>
<dbReference type="InterPro" id="IPR057746">
    <property type="entry name" value="CpnT-like_N"/>
</dbReference>
<feature type="compositionally biased region" description="Basic and acidic residues" evidence="1">
    <location>
        <begin position="2923"/>
        <end position="2936"/>
    </location>
</feature>
<feature type="region of interest" description="Disordered" evidence="1">
    <location>
        <begin position="4242"/>
        <end position="4269"/>
    </location>
</feature>
<feature type="compositionally biased region" description="Gly residues" evidence="1">
    <location>
        <begin position="5771"/>
        <end position="5782"/>
    </location>
</feature>
<feature type="region of interest" description="Disordered" evidence="1">
    <location>
        <begin position="5602"/>
        <end position="5656"/>
    </location>
</feature>
<gene>
    <name evidence="4" type="ORF">GCM10010191_44400</name>
</gene>
<feature type="region of interest" description="Disordered" evidence="1">
    <location>
        <begin position="1560"/>
        <end position="1648"/>
    </location>
</feature>
<feature type="domain" description="Outer membrane channel protein CpnT-like N-terminal" evidence="3">
    <location>
        <begin position="10"/>
        <end position="148"/>
    </location>
</feature>
<feature type="region of interest" description="Disordered" evidence="1">
    <location>
        <begin position="4746"/>
        <end position="4766"/>
    </location>
</feature>
<dbReference type="Pfam" id="PF25547">
    <property type="entry name" value="WXG100_2"/>
    <property type="match status" value="1"/>
</dbReference>
<feature type="compositionally biased region" description="Pro residues" evidence="1">
    <location>
        <begin position="2411"/>
        <end position="2421"/>
    </location>
</feature>
<feature type="region of interest" description="Disordered" evidence="1">
    <location>
        <begin position="3686"/>
        <end position="3822"/>
    </location>
</feature>
<feature type="compositionally biased region" description="Low complexity" evidence="1">
    <location>
        <begin position="464"/>
        <end position="474"/>
    </location>
</feature>
<keyword evidence="2" id="KW-1133">Transmembrane helix</keyword>
<feature type="region of interest" description="Disordered" evidence="1">
    <location>
        <begin position="1342"/>
        <end position="1427"/>
    </location>
</feature>
<feature type="region of interest" description="Disordered" evidence="1">
    <location>
        <begin position="2915"/>
        <end position="2936"/>
    </location>
</feature>
<feature type="compositionally biased region" description="Basic and acidic residues" evidence="1">
    <location>
        <begin position="5621"/>
        <end position="5631"/>
    </location>
</feature>
<feature type="compositionally biased region" description="Low complexity" evidence="1">
    <location>
        <begin position="4699"/>
        <end position="4710"/>
    </location>
</feature>
<feature type="compositionally biased region" description="Low complexity" evidence="1">
    <location>
        <begin position="2463"/>
        <end position="2478"/>
    </location>
</feature>
<feature type="compositionally biased region" description="Pro residues" evidence="1">
    <location>
        <begin position="1179"/>
        <end position="1190"/>
    </location>
</feature>
<feature type="compositionally biased region" description="Low complexity" evidence="1">
    <location>
        <begin position="1191"/>
        <end position="1205"/>
    </location>
</feature>
<feature type="transmembrane region" description="Helical" evidence="2">
    <location>
        <begin position="109"/>
        <end position="133"/>
    </location>
</feature>
<feature type="region of interest" description="Disordered" evidence="1">
    <location>
        <begin position="3260"/>
        <end position="3281"/>
    </location>
</feature>
<feature type="compositionally biased region" description="Gly residues" evidence="1">
    <location>
        <begin position="319"/>
        <end position="332"/>
    </location>
</feature>
<dbReference type="EMBL" id="BAAARW010000016">
    <property type="protein sequence ID" value="GAA2426891.1"/>
    <property type="molecule type" value="Genomic_DNA"/>
</dbReference>
<dbReference type="Proteomes" id="UP001501231">
    <property type="component" value="Unassembled WGS sequence"/>
</dbReference>
<feature type="region of interest" description="Disordered" evidence="1">
    <location>
        <begin position="2613"/>
        <end position="2633"/>
    </location>
</feature>
<feature type="region of interest" description="Disordered" evidence="1">
    <location>
        <begin position="1169"/>
        <end position="1266"/>
    </location>
</feature>
<evidence type="ECO:0000256" key="1">
    <source>
        <dbReference type="SAM" id="MobiDB-lite"/>
    </source>
</evidence>
<keyword evidence="2" id="KW-0472">Membrane</keyword>
<feature type="region of interest" description="Disordered" evidence="1">
    <location>
        <begin position="2363"/>
        <end position="2488"/>
    </location>
</feature>
<organism evidence="4 5">
    <name type="scientific">Actinomadura vinacea</name>
    <dbReference type="NCBI Taxonomy" id="115336"/>
    <lineage>
        <taxon>Bacteria</taxon>
        <taxon>Bacillati</taxon>
        <taxon>Actinomycetota</taxon>
        <taxon>Actinomycetes</taxon>
        <taxon>Streptosporangiales</taxon>
        <taxon>Thermomonosporaceae</taxon>
        <taxon>Actinomadura</taxon>
    </lineage>
</organism>
<proteinExistence type="predicted"/>
<feature type="compositionally biased region" description="Low complexity" evidence="1">
    <location>
        <begin position="3760"/>
        <end position="3769"/>
    </location>
</feature>
<name>A0ABN3JD96_9ACTN</name>
<feature type="compositionally biased region" description="Polar residues" evidence="1">
    <location>
        <begin position="3748"/>
        <end position="3759"/>
    </location>
</feature>
<feature type="compositionally biased region" description="Gly residues" evidence="1">
    <location>
        <begin position="446"/>
        <end position="463"/>
    </location>
</feature>
<feature type="compositionally biased region" description="Gly residues" evidence="1">
    <location>
        <begin position="5739"/>
        <end position="5752"/>
    </location>
</feature>
<evidence type="ECO:0000313" key="4">
    <source>
        <dbReference type="EMBL" id="GAA2426891.1"/>
    </source>
</evidence>
<protein>
    <recommendedName>
        <fullName evidence="3">Outer membrane channel protein CpnT-like N-terminal domain-containing protein</fullName>
    </recommendedName>
</protein>
<accession>A0ABN3JD96</accession>
<feature type="compositionally biased region" description="Basic and acidic residues" evidence="1">
    <location>
        <begin position="3773"/>
        <end position="3786"/>
    </location>
</feature>
<feature type="region of interest" description="Disordered" evidence="1">
    <location>
        <begin position="2662"/>
        <end position="2682"/>
    </location>
</feature>
<keyword evidence="2" id="KW-0812">Transmembrane</keyword>
<feature type="region of interest" description="Disordered" evidence="1">
    <location>
        <begin position="3871"/>
        <end position="3909"/>
    </location>
</feature>
<feature type="region of interest" description="Disordered" evidence="1">
    <location>
        <begin position="292"/>
        <end position="742"/>
    </location>
</feature>
<feature type="region of interest" description="Disordered" evidence="1">
    <location>
        <begin position="5683"/>
        <end position="5920"/>
    </location>
</feature>
<feature type="compositionally biased region" description="Basic and acidic residues" evidence="1">
    <location>
        <begin position="1957"/>
        <end position="1972"/>
    </location>
</feature>
<feature type="compositionally biased region" description="Pro residues" evidence="1">
    <location>
        <begin position="2442"/>
        <end position="2451"/>
    </location>
</feature>
<feature type="region of interest" description="Disordered" evidence="1">
    <location>
        <begin position="5169"/>
        <end position="5201"/>
    </location>
</feature>
<feature type="compositionally biased region" description="Basic and acidic residues" evidence="1">
    <location>
        <begin position="2662"/>
        <end position="2671"/>
    </location>
</feature>
<feature type="region of interest" description="Disordered" evidence="1">
    <location>
        <begin position="1953"/>
        <end position="1972"/>
    </location>
</feature>
<feature type="compositionally biased region" description="Low complexity" evidence="1">
    <location>
        <begin position="3268"/>
        <end position="3280"/>
    </location>
</feature>
<feature type="compositionally biased region" description="Basic and acidic residues" evidence="1">
    <location>
        <begin position="1564"/>
        <end position="1575"/>
    </location>
</feature>
<feature type="compositionally biased region" description="Basic and acidic residues" evidence="1">
    <location>
        <begin position="3367"/>
        <end position="3384"/>
    </location>
</feature>
<feature type="compositionally biased region" description="Gly residues" evidence="1">
    <location>
        <begin position="4832"/>
        <end position="4842"/>
    </location>
</feature>
<feature type="compositionally biased region" description="Gly residues" evidence="1">
    <location>
        <begin position="379"/>
        <end position="391"/>
    </location>
</feature>
<feature type="region of interest" description="Disordered" evidence="1">
    <location>
        <begin position="4808"/>
        <end position="4846"/>
    </location>
</feature>
<feature type="region of interest" description="Disordered" evidence="1">
    <location>
        <begin position="4665"/>
        <end position="4725"/>
    </location>
</feature>
<evidence type="ECO:0000256" key="2">
    <source>
        <dbReference type="SAM" id="Phobius"/>
    </source>
</evidence>
<feature type="region of interest" description="Disordered" evidence="1">
    <location>
        <begin position="3317"/>
        <end position="3415"/>
    </location>
</feature>